<evidence type="ECO:0000256" key="3">
    <source>
        <dbReference type="SAM" id="MobiDB-lite"/>
    </source>
</evidence>
<dbReference type="PANTHER" id="PTHR44419">
    <property type="entry name" value="PROTOCHLOROPHYLLIDE REDUCTASE C, CHLOROPLASTIC"/>
    <property type="match status" value="1"/>
</dbReference>
<sequence>MYCRRRTWGNPGRAERPEQLGHDRRRQGLQGQRSLQHAHNARVPDPPPLPLATTGLFREHIPPFRTLFQKYITKGFVSEDEAGKRLTQVVSDQSLTKSGVYWSWKKTSALCENQLSREASDAKKLGLAGSGRSARSSLDWL</sequence>
<dbReference type="GO" id="GO:0016630">
    <property type="term" value="F:protochlorophyllide reductase activity"/>
    <property type="evidence" value="ECO:0007669"/>
    <property type="project" value="InterPro"/>
</dbReference>
<feature type="region of interest" description="Disordered" evidence="3">
    <location>
        <begin position="1"/>
        <end position="50"/>
    </location>
</feature>
<accession>A0A7N0REE7</accession>
<evidence type="ECO:0000313" key="4">
    <source>
        <dbReference type="EnsemblPlants" id="Kaladp0008s0860.1.v1.1"/>
    </source>
</evidence>
<feature type="compositionally biased region" description="Basic and acidic residues" evidence="3">
    <location>
        <begin position="13"/>
        <end position="22"/>
    </location>
</feature>
<dbReference type="PANTHER" id="PTHR44419:SF19">
    <property type="entry name" value="PROTOCHLOROPHYLLIDE REDUCTASE A, CHLOROPLASTIC"/>
    <property type="match status" value="1"/>
</dbReference>
<evidence type="ECO:0000256" key="1">
    <source>
        <dbReference type="ARBA" id="ARBA00022857"/>
    </source>
</evidence>
<name>A0A7N0REE7_KALFE</name>
<evidence type="ECO:0000256" key="2">
    <source>
        <dbReference type="ARBA" id="ARBA00023002"/>
    </source>
</evidence>
<proteinExistence type="predicted"/>
<reference evidence="4" key="1">
    <citation type="submission" date="2021-01" db="UniProtKB">
        <authorList>
            <consortium name="EnsemblPlants"/>
        </authorList>
    </citation>
    <scope>IDENTIFICATION</scope>
</reference>
<dbReference type="Gramene" id="Kaladp0008s0860.1.v1.1">
    <property type="protein sequence ID" value="Kaladp0008s0860.1.v1.1"/>
    <property type="gene ID" value="Kaladp0008s0860.v1.1"/>
</dbReference>
<dbReference type="Proteomes" id="UP000594263">
    <property type="component" value="Unplaced"/>
</dbReference>
<dbReference type="EnsemblPlants" id="Kaladp0008s0860.1.v1.1">
    <property type="protein sequence ID" value="Kaladp0008s0860.1.v1.1"/>
    <property type="gene ID" value="Kaladp0008s0860.v1.1"/>
</dbReference>
<keyword evidence="2" id="KW-0560">Oxidoreductase</keyword>
<dbReference type="AlphaFoldDB" id="A0A7N0REE7"/>
<protein>
    <submittedName>
        <fullName evidence="4">Uncharacterized protein</fullName>
    </submittedName>
</protein>
<keyword evidence="5" id="KW-1185">Reference proteome</keyword>
<keyword evidence="1" id="KW-0521">NADP</keyword>
<dbReference type="InterPro" id="IPR005979">
    <property type="entry name" value="Prochl_reduct"/>
</dbReference>
<evidence type="ECO:0000313" key="5">
    <source>
        <dbReference type="Proteomes" id="UP000594263"/>
    </source>
</evidence>
<organism evidence="4 5">
    <name type="scientific">Kalanchoe fedtschenkoi</name>
    <name type="common">Lavender scallops</name>
    <name type="synonym">South American air plant</name>
    <dbReference type="NCBI Taxonomy" id="63787"/>
    <lineage>
        <taxon>Eukaryota</taxon>
        <taxon>Viridiplantae</taxon>
        <taxon>Streptophyta</taxon>
        <taxon>Embryophyta</taxon>
        <taxon>Tracheophyta</taxon>
        <taxon>Spermatophyta</taxon>
        <taxon>Magnoliopsida</taxon>
        <taxon>eudicotyledons</taxon>
        <taxon>Gunneridae</taxon>
        <taxon>Pentapetalae</taxon>
        <taxon>Saxifragales</taxon>
        <taxon>Crassulaceae</taxon>
        <taxon>Kalanchoe</taxon>
    </lineage>
</organism>